<sequence>MPDQHSTLRAQRRAETQRVIQAHAVRLFTGHGYDATTVADVAEAAGVSPMTVYRHFPTKEDLVLVDQHARLVAERIAASSAAQPLVRRIGSALIDAATTLTSGGSGNSGDSPTTNEQFLLARLRLMISTPALRARHLDNNYALQQAIVDALGDGATDSDTAFRTQAAASACLAAMHTALVRWSEDDGRTDLPDVIAKALAAAFGEGVLGTGPDA</sequence>
<dbReference type="EMBL" id="JAFLRJ010000007">
    <property type="protein sequence ID" value="MBO0510384.1"/>
    <property type="molecule type" value="Genomic_DNA"/>
</dbReference>
<evidence type="ECO:0000313" key="4">
    <source>
        <dbReference type="EMBL" id="MBO0510384.1"/>
    </source>
</evidence>
<dbReference type="Gene3D" id="1.10.357.10">
    <property type="entry name" value="Tetracycline Repressor, domain 2"/>
    <property type="match status" value="1"/>
</dbReference>
<dbReference type="GO" id="GO:0000976">
    <property type="term" value="F:transcription cis-regulatory region binding"/>
    <property type="evidence" value="ECO:0007669"/>
    <property type="project" value="TreeGrafter"/>
</dbReference>
<dbReference type="RefSeq" id="WP_206959103.1">
    <property type="nucleotide sequence ID" value="NZ_JBHSJN010000005.1"/>
</dbReference>
<dbReference type="InterPro" id="IPR050109">
    <property type="entry name" value="HTH-type_TetR-like_transc_reg"/>
</dbReference>
<dbReference type="PANTHER" id="PTHR30055">
    <property type="entry name" value="HTH-TYPE TRANSCRIPTIONAL REGULATOR RUTR"/>
    <property type="match status" value="1"/>
</dbReference>
<organism evidence="4 5">
    <name type="scientific">Streptomyces beijiangensis</name>
    <dbReference type="NCBI Taxonomy" id="163361"/>
    <lineage>
        <taxon>Bacteria</taxon>
        <taxon>Bacillati</taxon>
        <taxon>Actinomycetota</taxon>
        <taxon>Actinomycetes</taxon>
        <taxon>Kitasatosporales</taxon>
        <taxon>Streptomycetaceae</taxon>
        <taxon>Streptomyces</taxon>
    </lineage>
</organism>
<gene>
    <name evidence="4" type="ORF">J0695_00935</name>
</gene>
<reference evidence="4" key="1">
    <citation type="submission" date="2021-03" db="EMBL/GenBank/DDBJ databases">
        <title>Streptomyces poriferae sp. nov., a novel marine sponge-derived Actinobacteria species with anti-MRSA activity.</title>
        <authorList>
            <person name="Sandoval-Powers M."/>
            <person name="Kralova S."/>
            <person name="Nguyen G.-S."/>
            <person name="Fawwal D."/>
            <person name="Degnes K."/>
            <person name="Klinkenberg G."/>
            <person name="Sletta H."/>
            <person name="Wentzel A."/>
            <person name="Liles M.R."/>
        </authorList>
    </citation>
    <scope>NUCLEOTIDE SEQUENCE</scope>
    <source>
        <strain evidence="4">DSM 41794</strain>
    </source>
</reference>
<evidence type="ECO:0000313" key="5">
    <source>
        <dbReference type="Proteomes" id="UP000664167"/>
    </source>
</evidence>
<dbReference type="Proteomes" id="UP000664167">
    <property type="component" value="Unassembled WGS sequence"/>
</dbReference>
<keyword evidence="1 2" id="KW-0238">DNA-binding</keyword>
<evidence type="ECO:0000259" key="3">
    <source>
        <dbReference type="PROSITE" id="PS50977"/>
    </source>
</evidence>
<dbReference type="Pfam" id="PF17754">
    <property type="entry name" value="TetR_C_14"/>
    <property type="match status" value="1"/>
</dbReference>
<evidence type="ECO:0000256" key="2">
    <source>
        <dbReference type="PROSITE-ProRule" id="PRU00335"/>
    </source>
</evidence>
<dbReference type="AlphaFoldDB" id="A0A939F254"/>
<comment type="caution">
    <text evidence="4">The sequence shown here is derived from an EMBL/GenBank/DDBJ whole genome shotgun (WGS) entry which is preliminary data.</text>
</comment>
<proteinExistence type="predicted"/>
<protein>
    <submittedName>
        <fullName evidence="4">Helix-turn-helix transcriptional regulator</fullName>
    </submittedName>
</protein>
<dbReference type="PANTHER" id="PTHR30055:SF226">
    <property type="entry name" value="HTH-TYPE TRANSCRIPTIONAL REGULATOR PKSA"/>
    <property type="match status" value="1"/>
</dbReference>
<accession>A0A939F254</accession>
<dbReference type="InterPro" id="IPR001647">
    <property type="entry name" value="HTH_TetR"/>
</dbReference>
<dbReference type="InterPro" id="IPR041347">
    <property type="entry name" value="MftR_C"/>
</dbReference>
<dbReference type="Gene3D" id="1.10.10.60">
    <property type="entry name" value="Homeodomain-like"/>
    <property type="match status" value="1"/>
</dbReference>
<dbReference type="GO" id="GO:0003700">
    <property type="term" value="F:DNA-binding transcription factor activity"/>
    <property type="evidence" value="ECO:0007669"/>
    <property type="project" value="TreeGrafter"/>
</dbReference>
<feature type="DNA-binding region" description="H-T-H motif" evidence="2">
    <location>
        <begin position="37"/>
        <end position="56"/>
    </location>
</feature>
<dbReference type="SUPFAM" id="SSF46689">
    <property type="entry name" value="Homeodomain-like"/>
    <property type="match status" value="1"/>
</dbReference>
<feature type="domain" description="HTH tetR-type" evidence="3">
    <location>
        <begin position="14"/>
        <end position="74"/>
    </location>
</feature>
<evidence type="ECO:0000256" key="1">
    <source>
        <dbReference type="ARBA" id="ARBA00023125"/>
    </source>
</evidence>
<dbReference type="InterPro" id="IPR009057">
    <property type="entry name" value="Homeodomain-like_sf"/>
</dbReference>
<dbReference type="Pfam" id="PF00440">
    <property type="entry name" value="TetR_N"/>
    <property type="match status" value="1"/>
</dbReference>
<keyword evidence="5" id="KW-1185">Reference proteome</keyword>
<name>A0A939F254_9ACTN</name>
<dbReference type="PROSITE" id="PS50977">
    <property type="entry name" value="HTH_TETR_2"/>
    <property type="match status" value="1"/>
</dbReference>
<dbReference type="PRINTS" id="PR00455">
    <property type="entry name" value="HTHTETR"/>
</dbReference>